<dbReference type="InterPro" id="IPR008965">
    <property type="entry name" value="CBM2/CBM3_carb-bd_dom_sf"/>
</dbReference>
<feature type="transmembrane region" description="Helical" evidence="1">
    <location>
        <begin position="12"/>
        <end position="31"/>
    </location>
</feature>
<dbReference type="AlphaFoldDB" id="A0A1F5B586"/>
<organism evidence="2 3">
    <name type="scientific">Candidatus Azambacteria bacterium RIFCSPHIGHO2_01_FULL_40_24</name>
    <dbReference type="NCBI Taxonomy" id="1797301"/>
    <lineage>
        <taxon>Bacteria</taxon>
        <taxon>Candidatus Azamiibacteriota</taxon>
    </lineage>
</organism>
<keyword evidence="1" id="KW-0472">Membrane</keyword>
<dbReference type="CDD" id="cd08547">
    <property type="entry name" value="Type_II_cohesin"/>
    <property type="match status" value="1"/>
</dbReference>
<protein>
    <recommendedName>
        <fullName evidence="4">Cohesin domain-containing protein</fullName>
    </recommendedName>
</protein>
<evidence type="ECO:0000313" key="2">
    <source>
        <dbReference type="EMBL" id="OGD25787.1"/>
    </source>
</evidence>
<dbReference type="EMBL" id="MEYK01000002">
    <property type="protein sequence ID" value="OGD25787.1"/>
    <property type="molecule type" value="Genomic_DNA"/>
</dbReference>
<keyword evidence="1" id="KW-1133">Transmembrane helix</keyword>
<keyword evidence="1" id="KW-0812">Transmembrane</keyword>
<gene>
    <name evidence="2" type="ORF">A2819_00695</name>
</gene>
<name>A0A1F5B586_9BACT</name>
<dbReference type="GO" id="GO:0030246">
    <property type="term" value="F:carbohydrate binding"/>
    <property type="evidence" value="ECO:0007669"/>
    <property type="project" value="InterPro"/>
</dbReference>
<evidence type="ECO:0008006" key="4">
    <source>
        <dbReference type="Google" id="ProtNLM"/>
    </source>
</evidence>
<accession>A0A1F5B586</accession>
<evidence type="ECO:0000256" key="1">
    <source>
        <dbReference type="SAM" id="Phobius"/>
    </source>
</evidence>
<sequence length="271" mass="29074">MKKINKNMKNKILISAVTVYFIAIVATTFAMTTISLSPSIVDVKEGQTFNFIISINSQTVKSYMVKSEIKFPSDILEVQSFSFGSNWVQLSQPGYDLIDNTNGVLIKTAGYPGGLMSQADFGTIVFKAKKNGAGTVQVTGNSIALNAENLNVIIGLPVTASVTITQAQVVPPTSVPQTQTQTQQGVAINLTTQNPAIIPTNEQSTNVTPEQQLTEQQPVEQTEALANTSLLAAIGGVLTLGIGSVWLDIITGLIIIAIIIYAIYLLRKRKN</sequence>
<comment type="caution">
    <text evidence="2">The sequence shown here is derived from an EMBL/GenBank/DDBJ whole genome shotgun (WGS) entry which is preliminary data.</text>
</comment>
<feature type="transmembrane region" description="Helical" evidence="1">
    <location>
        <begin position="245"/>
        <end position="266"/>
    </location>
</feature>
<dbReference type="Proteomes" id="UP000176431">
    <property type="component" value="Unassembled WGS sequence"/>
</dbReference>
<evidence type="ECO:0000313" key="3">
    <source>
        <dbReference type="Proteomes" id="UP000176431"/>
    </source>
</evidence>
<reference evidence="2 3" key="1">
    <citation type="journal article" date="2016" name="Nat. Commun.">
        <title>Thousands of microbial genomes shed light on interconnected biogeochemical processes in an aquifer system.</title>
        <authorList>
            <person name="Anantharaman K."/>
            <person name="Brown C.T."/>
            <person name="Hug L.A."/>
            <person name="Sharon I."/>
            <person name="Castelle C.J."/>
            <person name="Probst A.J."/>
            <person name="Thomas B.C."/>
            <person name="Singh A."/>
            <person name="Wilkins M.J."/>
            <person name="Karaoz U."/>
            <person name="Brodie E.L."/>
            <person name="Williams K.H."/>
            <person name="Hubbard S.S."/>
            <person name="Banfield J.F."/>
        </authorList>
    </citation>
    <scope>NUCLEOTIDE SEQUENCE [LARGE SCALE GENOMIC DNA]</scope>
</reference>
<dbReference type="SUPFAM" id="SSF49384">
    <property type="entry name" value="Carbohydrate-binding domain"/>
    <property type="match status" value="1"/>
</dbReference>
<proteinExistence type="predicted"/>